<proteinExistence type="inferred from homology"/>
<keyword evidence="5" id="KW-1185">Reference proteome</keyword>
<evidence type="ECO:0000256" key="1">
    <source>
        <dbReference type="ARBA" id="ARBA00009219"/>
    </source>
</evidence>
<dbReference type="Proteomes" id="UP001280581">
    <property type="component" value="Unassembled WGS sequence"/>
</dbReference>
<dbReference type="InterPro" id="IPR002225">
    <property type="entry name" value="3Beta_OHSteriod_DH/Estase"/>
</dbReference>
<evidence type="ECO:0000256" key="2">
    <source>
        <dbReference type="ARBA" id="ARBA00023002"/>
    </source>
</evidence>
<dbReference type="SUPFAM" id="SSF51735">
    <property type="entry name" value="NAD(P)-binding Rossmann-fold domains"/>
    <property type="match status" value="1"/>
</dbReference>
<evidence type="ECO:0000259" key="3">
    <source>
        <dbReference type="SMART" id="SM00822"/>
    </source>
</evidence>
<dbReference type="Gene3D" id="3.40.50.720">
    <property type="entry name" value="NAD(P)-binding Rossmann-like Domain"/>
    <property type="match status" value="1"/>
</dbReference>
<comment type="similarity">
    <text evidence="1">Belongs to the 3-beta-HSD family.</text>
</comment>
<sequence length="358" mass="39127">MTPAPLLDSVLGVRVLITGGGGFLGRHVVEQILKGGAASVAIINRTPKRFSLDGDFEKIVTYHAADVADRLAVGAIFAQVKPHAIIHTASPVSTSNAETLYKANVEGTRILLECSKKCSDTRAFIYTSSDSAMVPTQQPLSEENAVLYTTERFNNPYGLSKALADRMVQAENCKDLGTAVLRIPTLYGEHDTNFIPQLVASIRKNEHKMQIGQNQKVFEFLYVKKAAEAHVLALRALLDPASTSSVAGQAFFVSDGRPEPFFDFTRRCYAAMGYPVGQDDIRVIPLAVIQAAASTGEWAYWALTLGTKQPLLRRKGIDHLDAGACWSIEKAKQILGYDPVVDQKKAIRDTMEWASTLL</sequence>
<dbReference type="PANTHER" id="PTHR43245:SF51">
    <property type="entry name" value="SHORT CHAIN DEHYDROGENASE_REDUCTASE FAMILY 42E, MEMBER 2"/>
    <property type="match status" value="1"/>
</dbReference>
<dbReference type="InterPro" id="IPR057326">
    <property type="entry name" value="KR_dom"/>
</dbReference>
<accession>A0AAN6REL7</accession>
<evidence type="ECO:0000313" key="4">
    <source>
        <dbReference type="EMBL" id="KAK3202520.1"/>
    </source>
</evidence>
<gene>
    <name evidence="4" type="ORF">GRF29_161g1582618</name>
</gene>
<feature type="domain" description="Ketoreductase" evidence="3">
    <location>
        <begin position="13"/>
        <end position="153"/>
    </location>
</feature>
<dbReference type="GO" id="GO:0006694">
    <property type="term" value="P:steroid biosynthetic process"/>
    <property type="evidence" value="ECO:0007669"/>
    <property type="project" value="InterPro"/>
</dbReference>
<comment type="caution">
    <text evidence="4">The sequence shown here is derived from an EMBL/GenBank/DDBJ whole genome shotgun (WGS) entry which is preliminary data.</text>
</comment>
<dbReference type="InterPro" id="IPR050177">
    <property type="entry name" value="Lipid_A_modif_metabolic_enz"/>
</dbReference>
<dbReference type="PANTHER" id="PTHR43245">
    <property type="entry name" value="BIFUNCTIONAL POLYMYXIN RESISTANCE PROTEIN ARNA"/>
    <property type="match status" value="1"/>
</dbReference>
<dbReference type="EMBL" id="WVTA01000014">
    <property type="protein sequence ID" value="KAK3202520.1"/>
    <property type="molecule type" value="Genomic_DNA"/>
</dbReference>
<keyword evidence="2" id="KW-0560">Oxidoreductase</keyword>
<dbReference type="GO" id="GO:0016616">
    <property type="term" value="F:oxidoreductase activity, acting on the CH-OH group of donors, NAD or NADP as acceptor"/>
    <property type="evidence" value="ECO:0007669"/>
    <property type="project" value="InterPro"/>
</dbReference>
<protein>
    <recommendedName>
        <fullName evidence="3">Ketoreductase domain-containing protein</fullName>
    </recommendedName>
</protein>
<dbReference type="SMART" id="SM00822">
    <property type="entry name" value="PKS_KR"/>
    <property type="match status" value="1"/>
</dbReference>
<dbReference type="AlphaFoldDB" id="A0AAN6REL7"/>
<reference evidence="4 5" key="1">
    <citation type="submission" date="2021-02" db="EMBL/GenBank/DDBJ databases">
        <title>Genome assembly of Pseudopithomyces chartarum.</title>
        <authorList>
            <person name="Jauregui R."/>
            <person name="Singh J."/>
            <person name="Voisey C."/>
        </authorList>
    </citation>
    <scope>NUCLEOTIDE SEQUENCE [LARGE SCALE GENOMIC DNA]</scope>
    <source>
        <strain evidence="4 5">AGR01</strain>
    </source>
</reference>
<organism evidence="4 5">
    <name type="scientific">Pseudopithomyces chartarum</name>
    <dbReference type="NCBI Taxonomy" id="1892770"/>
    <lineage>
        <taxon>Eukaryota</taxon>
        <taxon>Fungi</taxon>
        <taxon>Dikarya</taxon>
        <taxon>Ascomycota</taxon>
        <taxon>Pezizomycotina</taxon>
        <taxon>Dothideomycetes</taxon>
        <taxon>Pleosporomycetidae</taxon>
        <taxon>Pleosporales</taxon>
        <taxon>Massarineae</taxon>
        <taxon>Didymosphaeriaceae</taxon>
        <taxon>Pseudopithomyces</taxon>
    </lineage>
</organism>
<dbReference type="InterPro" id="IPR036291">
    <property type="entry name" value="NAD(P)-bd_dom_sf"/>
</dbReference>
<dbReference type="Pfam" id="PF01073">
    <property type="entry name" value="3Beta_HSD"/>
    <property type="match status" value="1"/>
</dbReference>
<name>A0AAN6REL7_9PLEO</name>
<evidence type="ECO:0000313" key="5">
    <source>
        <dbReference type="Proteomes" id="UP001280581"/>
    </source>
</evidence>